<feature type="compositionally biased region" description="Low complexity" evidence="1">
    <location>
        <begin position="873"/>
        <end position="887"/>
    </location>
</feature>
<dbReference type="KEGG" id="bpm:BURPS1710b_A0265"/>
<name>Q3JLX9_BURP1</name>
<feature type="compositionally biased region" description="Basic and acidic residues" evidence="1">
    <location>
        <begin position="675"/>
        <end position="701"/>
    </location>
</feature>
<proteinExistence type="predicted"/>
<feature type="compositionally biased region" description="Basic and acidic residues" evidence="1">
    <location>
        <begin position="859"/>
        <end position="872"/>
    </location>
</feature>
<reference evidence="2 3" key="1">
    <citation type="submission" date="2005-09" db="EMBL/GenBank/DDBJ databases">
        <authorList>
            <person name="Woods D.E."/>
            <person name="Nierman W.C."/>
        </authorList>
    </citation>
    <scope>NUCLEOTIDE SEQUENCE [LARGE SCALE GENOMIC DNA]</scope>
    <source>
        <strain evidence="2 3">1710b</strain>
    </source>
</reference>
<accession>Q3JLX9</accession>
<dbReference type="HOGENOM" id="CLU_310520_0_0_4"/>
<feature type="region of interest" description="Disordered" evidence="1">
    <location>
        <begin position="615"/>
        <end position="701"/>
    </location>
</feature>
<feature type="region of interest" description="Disordered" evidence="1">
    <location>
        <begin position="713"/>
        <end position="816"/>
    </location>
</feature>
<gene>
    <name evidence="2" type="ordered locus">BURPS1710b_A0265</name>
</gene>
<organism evidence="2 3">
    <name type="scientific">Burkholderia pseudomallei (strain 1710b)</name>
    <dbReference type="NCBI Taxonomy" id="320372"/>
    <lineage>
        <taxon>Bacteria</taxon>
        <taxon>Pseudomonadati</taxon>
        <taxon>Pseudomonadota</taxon>
        <taxon>Betaproteobacteria</taxon>
        <taxon>Burkholderiales</taxon>
        <taxon>Burkholderiaceae</taxon>
        <taxon>Burkholderia</taxon>
        <taxon>pseudomallei group</taxon>
    </lineage>
</organism>
<protein>
    <submittedName>
        <fullName evidence="2">Uncharacterized protein</fullName>
    </submittedName>
</protein>
<feature type="compositionally biased region" description="Basic residues" evidence="1">
    <location>
        <begin position="888"/>
        <end position="912"/>
    </location>
</feature>
<dbReference type="AlphaFoldDB" id="Q3JLX9"/>
<dbReference type="EnsemblBacteria" id="ABA51357">
    <property type="protein sequence ID" value="ABA51357"/>
    <property type="gene ID" value="BURPS1710b_A0265"/>
</dbReference>
<feature type="region of interest" description="Disordered" evidence="1">
    <location>
        <begin position="835"/>
        <end position="947"/>
    </location>
</feature>
<feature type="compositionally biased region" description="Low complexity" evidence="1">
    <location>
        <begin position="913"/>
        <end position="922"/>
    </location>
</feature>
<dbReference type="EMBL" id="CP000125">
    <property type="protein sequence ID" value="ABA51357.1"/>
    <property type="molecule type" value="Genomic_DNA"/>
</dbReference>
<feature type="compositionally biased region" description="Basic residues" evidence="1">
    <location>
        <begin position="620"/>
        <end position="635"/>
    </location>
</feature>
<evidence type="ECO:0000313" key="3">
    <source>
        <dbReference type="Proteomes" id="UP000002700"/>
    </source>
</evidence>
<sequence>MRDELVVRFAERLDGRAERVTEARDLDRAARDLRGDPAEPVGLRADLVGELRADALQQRRGRRDERVDGRALFARRVIDRIEQGFERREHPVALFEHRGVADHAVGELLAQLGDDFGRDPRRFRRGLHEPRDLGDRGARVRLRVRGEVARGVRERIVDRLLAVCRLRAGLRPLGAELRGDRAERIGPCGQTLLVARFERCLQSRMRFAHRAQQRSGMLLERRGLSGEVARGVRERIVDRLLAVCRLRAGLLPFGAELRGDRAERIGPCGQTLLVARFERCLQSRMRFAHRAQQRSGMLLERRGLSGEVARGVRERIADRLLAVCRLRAGLRPLGAELRGDRAERIGPCGQTLLVARFERCLQSRMRFADRAQQRRGMPLERRGGRFQRLPVALGVCFVRLLLLRERAAPRVGHAACRRVEARAHAVEQIRGAPVERFDDPVDRAVQALRERVARALMIGERVTPDVRDVGRRRLESGRQPVELALHGLRERIVQRGRLARESGHRRLHHGLQRRAGHPRAFRDAVRQRLADRRSETRVRLLGLAEKCLLAGDLPLGRGGALLLERMHHRLQPLDERRHQVGLPLQQPEGFVALMRVRMHAQRRRDLRVERLRGVEPLAPAKRRQQAEHRRRRHPGDRRAEREAEPLHGRGERRADRLQIGRAFERGAGAPQRHHHPDERAEHAEQHEQADQIRRQRGARQRDALALDAHAHRVAQARMQPFEPRTERSGRLGQRRDRLRERRRGLPVAAQFERAGEIAGGDHQRDGERDGIRDGIAGADPADRGEAGEKDDEMNVKSGHGSPVSWREGRRAARRPVENECLARRAARFAYPGGTRRAMRAARGRRFFLRPRRAHRPRRLREPSPRPRQDAAARPRASARSTRRAVSARTRRGCAHARRARAPSSRRARRAGRARAFARPSSAEGGRAARRCRSPWPAASIGNRAERA</sequence>
<feature type="compositionally biased region" description="Basic and acidic residues" evidence="1">
    <location>
        <begin position="636"/>
        <end position="664"/>
    </location>
</feature>
<feature type="compositionally biased region" description="Basic and acidic residues" evidence="1">
    <location>
        <begin position="806"/>
        <end position="816"/>
    </location>
</feature>
<evidence type="ECO:0000313" key="2">
    <source>
        <dbReference type="EMBL" id="ABA51357.1"/>
    </source>
</evidence>
<dbReference type="Proteomes" id="UP000002700">
    <property type="component" value="Chromosome II"/>
</dbReference>
<evidence type="ECO:0000256" key="1">
    <source>
        <dbReference type="SAM" id="MobiDB-lite"/>
    </source>
</evidence>
<feature type="compositionally biased region" description="Basic residues" evidence="1">
    <location>
        <begin position="836"/>
        <end position="858"/>
    </location>
</feature>
<feature type="compositionally biased region" description="Basic and acidic residues" evidence="1">
    <location>
        <begin position="753"/>
        <end position="772"/>
    </location>
</feature>
<feature type="compositionally biased region" description="Basic and acidic residues" evidence="1">
    <location>
        <begin position="723"/>
        <end position="739"/>
    </location>
</feature>